<dbReference type="Proteomes" id="UP000823750">
    <property type="component" value="Unassembled WGS sequence"/>
</dbReference>
<feature type="chain" id="PRO_5038384828" evidence="1">
    <location>
        <begin position="24"/>
        <end position="427"/>
    </location>
</feature>
<name>A0A9D9J5K3_9BACT</name>
<evidence type="ECO:0000256" key="1">
    <source>
        <dbReference type="SAM" id="SignalP"/>
    </source>
</evidence>
<evidence type="ECO:0000313" key="2">
    <source>
        <dbReference type="EMBL" id="MBO8486116.1"/>
    </source>
</evidence>
<evidence type="ECO:0000313" key="3">
    <source>
        <dbReference type="Proteomes" id="UP000823750"/>
    </source>
</evidence>
<proteinExistence type="predicted"/>
<protein>
    <submittedName>
        <fullName evidence="2">Uncharacterized protein</fullName>
    </submittedName>
</protein>
<keyword evidence="1" id="KW-0732">Signal</keyword>
<accession>A0A9D9J5K3</accession>
<feature type="signal peptide" evidence="1">
    <location>
        <begin position="1"/>
        <end position="23"/>
    </location>
</feature>
<dbReference type="EMBL" id="JADILX010000098">
    <property type="protein sequence ID" value="MBO8486116.1"/>
    <property type="molecule type" value="Genomic_DNA"/>
</dbReference>
<reference evidence="2" key="1">
    <citation type="submission" date="2020-10" db="EMBL/GenBank/DDBJ databases">
        <authorList>
            <person name="Gilroy R."/>
        </authorList>
    </citation>
    <scope>NUCLEOTIDE SEQUENCE</scope>
    <source>
        <strain evidence="2">B2-16538</strain>
    </source>
</reference>
<comment type="caution">
    <text evidence="2">The sequence shown here is derived from an EMBL/GenBank/DDBJ whole genome shotgun (WGS) entry which is preliminary data.</text>
</comment>
<reference evidence="2" key="2">
    <citation type="journal article" date="2021" name="PeerJ">
        <title>Extensive microbial diversity within the chicken gut microbiome revealed by metagenomics and culture.</title>
        <authorList>
            <person name="Gilroy R."/>
            <person name="Ravi A."/>
            <person name="Getino M."/>
            <person name="Pursley I."/>
            <person name="Horton D.L."/>
            <person name="Alikhan N.F."/>
            <person name="Baker D."/>
            <person name="Gharbi K."/>
            <person name="Hall N."/>
            <person name="Watson M."/>
            <person name="Adriaenssens E.M."/>
            <person name="Foster-Nyarko E."/>
            <person name="Jarju S."/>
            <person name="Secka A."/>
            <person name="Antonio M."/>
            <person name="Oren A."/>
            <person name="Chaudhuri R.R."/>
            <person name="La Ragione R."/>
            <person name="Hildebrand F."/>
            <person name="Pallen M.J."/>
        </authorList>
    </citation>
    <scope>NUCLEOTIDE SEQUENCE</scope>
    <source>
        <strain evidence="2">B2-16538</strain>
    </source>
</reference>
<organism evidence="2 3">
    <name type="scientific">Candidatus Cryptobacteroides excrementavium</name>
    <dbReference type="NCBI Taxonomy" id="2840759"/>
    <lineage>
        <taxon>Bacteria</taxon>
        <taxon>Pseudomonadati</taxon>
        <taxon>Bacteroidota</taxon>
        <taxon>Bacteroidia</taxon>
        <taxon>Bacteroidales</taxon>
        <taxon>Candidatus Cryptobacteroides</taxon>
    </lineage>
</organism>
<sequence length="427" mass="48704">MKPVIYLLLPLAALFAASVSLSAKDRLVEKSGRTPDWIMSAGKDRFSVFAQADDMNLARDKCLEDIKQYIVNSIAANVVSVEHSTVDSRNYDGLEEIYTTYSSDLRTAAAKLPFLTGISLSNAEEIYWEKYRRSSDKSHYYMYYVLYPFSRFERDRLIRKFLDYDMEKYNTFLAAKDMYGRISDVSQIDAGIRQLEPLLQYFFDGVRKKETETLLAAYRKAYSKISLVPGRHELGRFTYGLMLEGRDITCSVMPSLRSETAVALVVAPSDAGYELTYDYSLCYPSEDNYVLITYRFPGVDLKYRYEFDVREKEQKAMLTGVLDILAYRRDSTWRADVSVNVRSKTDGDFGIGDVNFSLGPSMRFNYGDTAPFSGRSSQILRFTVDLEGADASVPSRGMVSGTADVKTVKGTERITFTLPYRLEYREL</sequence>
<gene>
    <name evidence="2" type="ORF">IAB78_06800</name>
</gene>
<dbReference type="AlphaFoldDB" id="A0A9D9J5K3"/>